<evidence type="ECO:0000256" key="1">
    <source>
        <dbReference type="ARBA" id="ARBA00000707"/>
    </source>
</evidence>
<evidence type="ECO:0000256" key="8">
    <source>
        <dbReference type="SAM" id="MobiDB-lite"/>
    </source>
</evidence>
<dbReference type="InterPro" id="IPR038765">
    <property type="entry name" value="Papain-like_cys_pep_sf"/>
</dbReference>
<keyword evidence="5" id="KW-0378">Hydrolase</keyword>
<accession>A0A6J0B6P6</accession>
<dbReference type="FunFam" id="3.90.70.80:FF:000003">
    <property type="entry name" value="OTU domain-containing protein 6B"/>
    <property type="match status" value="1"/>
</dbReference>
<evidence type="ECO:0000313" key="10">
    <source>
        <dbReference type="Proteomes" id="UP000829291"/>
    </source>
</evidence>
<reference evidence="11" key="1">
    <citation type="submission" date="2025-08" db="UniProtKB">
        <authorList>
            <consortium name="RefSeq"/>
        </authorList>
    </citation>
    <scope>IDENTIFICATION</scope>
    <source>
        <tissue evidence="11">Thorax and Abdomen</tissue>
    </source>
</reference>
<keyword evidence="10" id="KW-1185">Reference proteome</keyword>
<dbReference type="InterPro" id="IPR003323">
    <property type="entry name" value="OTU_dom"/>
</dbReference>
<dbReference type="FunCoup" id="A0A6J0B6P6">
    <property type="interactions" value="225"/>
</dbReference>
<evidence type="ECO:0000259" key="9">
    <source>
        <dbReference type="PROSITE" id="PS50802"/>
    </source>
</evidence>
<dbReference type="Gene3D" id="3.90.70.80">
    <property type="match status" value="1"/>
</dbReference>
<dbReference type="InterPro" id="IPR050704">
    <property type="entry name" value="Peptidase_C85-like"/>
</dbReference>
<dbReference type="GO" id="GO:0016579">
    <property type="term" value="P:protein deubiquitination"/>
    <property type="evidence" value="ECO:0007669"/>
    <property type="project" value="TreeGrafter"/>
</dbReference>
<proteinExistence type="predicted"/>
<protein>
    <recommendedName>
        <fullName evidence="2">ubiquitinyl hydrolase 1</fullName>
        <ecNumber evidence="2">3.4.19.12</ecNumber>
    </recommendedName>
</protein>
<dbReference type="KEGG" id="nlo:107216544"/>
<dbReference type="GO" id="GO:0004843">
    <property type="term" value="F:cysteine-type deubiquitinase activity"/>
    <property type="evidence" value="ECO:0007669"/>
    <property type="project" value="UniProtKB-EC"/>
</dbReference>
<dbReference type="GO" id="GO:0006508">
    <property type="term" value="P:proteolysis"/>
    <property type="evidence" value="ECO:0007669"/>
    <property type="project" value="UniProtKB-KW"/>
</dbReference>
<feature type="region of interest" description="Disordered" evidence="8">
    <location>
        <begin position="66"/>
        <end position="108"/>
    </location>
</feature>
<feature type="coiled-coil region" evidence="7">
    <location>
        <begin position="12"/>
        <end position="61"/>
    </location>
</feature>
<evidence type="ECO:0000256" key="4">
    <source>
        <dbReference type="ARBA" id="ARBA00022786"/>
    </source>
</evidence>
<comment type="catalytic activity">
    <reaction evidence="1">
        <text>Thiol-dependent hydrolysis of ester, thioester, amide, peptide and isopeptide bonds formed by the C-terminal Gly of ubiquitin (a 76-residue protein attached to proteins as an intracellular targeting signal).</text>
        <dbReference type="EC" id="3.4.19.12"/>
    </reaction>
</comment>
<dbReference type="InterPro" id="IPR049772">
    <property type="entry name" value="OTU_OTUD6"/>
</dbReference>
<dbReference type="GeneID" id="107216544"/>
<keyword evidence="6" id="KW-0788">Thiol protease</keyword>
<evidence type="ECO:0000256" key="5">
    <source>
        <dbReference type="ARBA" id="ARBA00022801"/>
    </source>
</evidence>
<keyword evidence="4" id="KW-0833">Ubl conjugation pathway</keyword>
<feature type="compositionally biased region" description="Basic and acidic residues" evidence="8">
    <location>
        <begin position="66"/>
        <end position="80"/>
    </location>
</feature>
<feature type="domain" description="OTU" evidence="9">
    <location>
        <begin position="141"/>
        <end position="281"/>
    </location>
</feature>
<dbReference type="PANTHER" id="PTHR12419:SF10">
    <property type="entry name" value="DEUBIQUITINASE OTUD6B"/>
    <property type="match status" value="1"/>
</dbReference>
<name>A0A6J0B6P6_NEOLC</name>
<dbReference type="SUPFAM" id="SSF54001">
    <property type="entry name" value="Cysteine proteinases"/>
    <property type="match status" value="1"/>
</dbReference>
<dbReference type="EC" id="3.4.19.12" evidence="2"/>
<dbReference type="Pfam" id="PF02338">
    <property type="entry name" value="OTU"/>
    <property type="match status" value="1"/>
</dbReference>
<keyword evidence="7" id="KW-0175">Coiled coil</keyword>
<dbReference type="PROSITE" id="PS50802">
    <property type="entry name" value="OTU"/>
    <property type="match status" value="1"/>
</dbReference>
<dbReference type="CDD" id="cd22761">
    <property type="entry name" value="OTU_OTUD6"/>
    <property type="match status" value="1"/>
</dbReference>
<evidence type="ECO:0000313" key="11">
    <source>
        <dbReference type="RefSeq" id="XP_015509253.1"/>
    </source>
</evidence>
<keyword evidence="3" id="KW-0645">Protease</keyword>
<evidence type="ECO:0000256" key="7">
    <source>
        <dbReference type="SAM" id="Coils"/>
    </source>
</evidence>
<feature type="compositionally biased region" description="Polar residues" evidence="8">
    <location>
        <begin position="81"/>
        <end position="93"/>
    </location>
</feature>
<evidence type="ECO:0000256" key="6">
    <source>
        <dbReference type="ARBA" id="ARBA00022807"/>
    </source>
</evidence>
<dbReference type="AlphaFoldDB" id="A0A6J0B6P6"/>
<evidence type="ECO:0000256" key="3">
    <source>
        <dbReference type="ARBA" id="ARBA00022670"/>
    </source>
</evidence>
<dbReference type="PANTHER" id="PTHR12419">
    <property type="entry name" value="OTU DOMAIN CONTAINING PROTEIN"/>
    <property type="match status" value="1"/>
</dbReference>
<sequence>MADEVINGEALSLKHKKERKELQAQIQNLKKSICKGDKKRKKEITEEIAQLEIDLDKKQEQEIINSRLKEAPVENEHFSADDNQPEQTQQRISKAQKRRDKKSNAEKERYQRIIEQEAENVNGKRNVETQAIIKILQERHLRIHEIPSDGHCLYNAVSHQLREIGDIPLGFKTLRVKTSEYLKANMNDFVPFLHNAESEETLSPEQYTKYCDDVAGTTAWGGAVELQVLSQVLKCPIEVIQATGAPYVIGEEYKDEGKKVTLTYHRHMYGLGAHYNSVTKFAINEES</sequence>
<evidence type="ECO:0000256" key="2">
    <source>
        <dbReference type="ARBA" id="ARBA00012759"/>
    </source>
</evidence>
<gene>
    <name evidence="11" type="primary">LOC107216544</name>
</gene>
<dbReference type="Proteomes" id="UP000829291">
    <property type="component" value="Chromosome 2"/>
</dbReference>
<organism evidence="11">
    <name type="scientific">Neodiprion lecontei</name>
    <name type="common">Redheaded pine sawfly</name>
    <dbReference type="NCBI Taxonomy" id="441921"/>
    <lineage>
        <taxon>Eukaryota</taxon>
        <taxon>Metazoa</taxon>
        <taxon>Ecdysozoa</taxon>
        <taxon>Arthropoda</taxon>
        <taxon>Hexapoda</taxon>
        <taxon>Insecta</taxon>
        <taxon>Pterygota</taxon>
        <taxon>Neoptera</taxon>
        <taxon>Endopterygota</taxon>
        <taxon>Hymenoptera</taxon>
        <taxon>Tenthredinoidea</taxon>
        <taxon>Diprionidae</taxon>
        <taxon>Diprioninae</taxon>
        <taxon>Neodiprion</taxon>
    </lineage>
</organism>
<dbReference type="InParanoid" id="A0A6J0B6P6"/>
<dbReference type="OrthoDB" id="415023at2759"/>
<dbReference type="RefSeq" id="XP_015509253.1">
    <property type="nucleotide sequence ID" value="XM_015653767.2"/>
</dbReference>